<dbReference type="EMBL" id="MT141277">
    <property type="protein sequence ID" value="QJA57511.1"/>
    <property type="molecule type" value="Genomic_DNA"/>
</dbReference>
<protein>
    <submittedName>
        <fullName evidence="1">Uncharacterized protein</fullName>
    </submittedName>
</protein>
<sequence length="107" mass="12692">MQNNKHNPYYPKTKEDILKKENEKKAIKSQIDAVIERANLCLNDEKFKVYKEEFEEMRDNVFAMLEQPIDTDPVKDAYYLRSVINTFNVLNKLLKRPKQDLKKKVGA</sequence>
<name>A0A6M3IJJ5_9ZZZZ</name>
<gene>
    <name evidence="1" type="ORF">MM415B01629_0013</name>
</gene>
<accession>A0A6M3IJJ5</accession>
<organism evidence="1">
    <name type="scientific">viral metagenome</name>
    <dbReference type="NCBI Taxonomy" id="1070528"/>
    <lineage>
        <taxon>unclassified sequences</taxon>
        <taxon>metagenomes</taxon>
        <taxon>organismal metagenomes</taxon>
    </lineage>
</organism>
<evidence type="ECO:0000313" key="1">
    <source>
        <dbReference type="EMBL" id="QJA57511.1"/>
    </source>
</evidence>
<dbReference type="AlphaFoldDB" id="A0A6M3IJJ5"/>
<proteinExistence type="predicted"/>
<reference evidence="1" key="1">
    <citation type="submission" date="2020-03" db="EMBL/GenBank/DDBJ databases">
        <title>The deep terrestrial virosphere.</title>
        <authorList>
            <person name="Holmfeldt K."/>
            <person name="Nilsson E."/>
            <person name="Simone D."/>
            <person name="Lopez-Fernandez M."/>
            <person name="Wu X."/>
            <person name="de Brujin I."/>
            <person name="Lundin D."/>
            <person name="Andersson A."/>
            <person name="Bertilsson S."/>
            <person name="Dopson M."/>
        </authorList>
    </citation>
    <scope>NUCLEOTIDE SEQUENCE</scope>
    <source>
        <strain evidence="1">MM415B01629</strain>
    </source>
</reference>